<evidence type="ECO:0000313" key="3">
    <source>
        <dbReference type="WBParaSite" id="MBELARI_LOCUS11213"/>
    </source>
</evidence>
<keyword evidence="2" id="KW-1185">Reference proteome</keyword>
<feature type="region of interest" description="Disordered" evidence="1">
    <location>
        <begin position="120"/>
        <end position="142"/>
    </location>
</feature>
<dbReference type="PANTHER" id="PTHR31336:SF3">
    <property type="entry name" value="PROTEIN LIN-37 HOMOLOG"/>
    <property type="match status" value="1"/>
</dbReference>
<feature type="compositionally biased region" description="Pro residues" evidence="1">
    <location>
        <begin position="131"/>
        <end position="141"/>
    </location>
</feature>
<dbReference type="AlphaFoldDB" id="A0AAF3J203"/>
<dbReference type="GO" id="GO:0000122">
    <property type="term" value="P:negative regulation of transcription by RNA polymerase II"/>
    <property type="evidence" value="ECO:0007669"/>
    <property type="project" value="TreeGrafter"/>
</dbReference>
<protein>
    <submittedName>
        <fullName evidence="3">Uncharacterized protein</fullName>
    </submittedName>
</protein>
<dbReference type="Proteomes" id="UP000887575">
    <property type="component" value="Unassembled WGS sequence"/>
</dbReference>
<organism evidence="2 3">
    <name type="scientific">Mesorhabditis belari</name>
    <dbReference type="NCBI Taxonomy" id="2138241"/>
    <lineage>
        <taxon>Eukaryota</taxon>
        <taxon>Metazoa</taxon>
        <taxon>Ecdysozoa</taxon>
        <taxon>Nematoda</taxon>
        <taxon>Chromadorea</taxon>
        <taxon>Rhabditida</taxon>
        <taxon>Rhabditina</taxon>
        <taxon>Rhabditomorpha</taxon>
        <taxon>Rhabditoidea</taxon>
        <taxon>Rhabditidae</taxon>
        <taxon>Mesorhabditinae</taxon>
        <taxon>Mesorhabditis</taxon>
    </lineage>
</organism>
<proteinExistence type="predicted"/>
<dbReference type="InterPro" id="IPR028226">
    <property type="entry name" value="LIN37"/>
</dbReference>
<dbReference type="GO" id="GO:0031523">
    <property type="term" value="C:Myb complex"/>
    <property type="evidence" value="ECO:0007669"/>
    <property type="project" value="TreeGrafter"/>
</dbReference>
<dbReference type="PANTHER" id="PTHR31336">
    <property type="entry name" value="LIN37 HOMOLOG"/>
    <property type="match status" value="1"/>
</dbReference>
<dbReference type="GO" id="GO:0017053">
    <property type="term" value="C:transcription repressor complex"/>
    <property type="evidence" value="ECO:0007669"/>
    <property type="project" value="InterPro"/>
</dbReference>
<accession>A0AAF3J203</accession>
<reference evidence="3" key="1">
    <citation type="submission" date="2024-02" db="UniProtKB">
        <authorList>
            <consortium name="WormBaseParasite"/>
        </authorList>
    </citation>
    <scope>IDENTIFICATION</scope>
</reference>
<sequence length="236" mass="27314">MSTSHQGSSQDEVVMPPINLSPTKRVYLQLGESIPHASPDMKFARDRLGTLLTSIKNGEVQPIVTDSKVEDQKSIGRPRYPRTRRERRVVFELRGKPFGLRDQETQDSVFALCRTWMRGREDVDSPSDEPQIPPPRAPSPPDHMLDLLATKDIRMLPGAIHSIPNEISPPTRLHVERVDDRINLSDPVQAMREYSYHWNNVKNKWKEYSKKREAPYERSIKLIDTVYHIAQQNQHY</sequence>
<evidence type="ECO:0000256" key="1">
    <source>
        <dbReference type="SAM" id="MobiDB-lite"/>
    </source>
</evidence>
<evidence type="ECO:0000313" key="2">
    <source>
        <dbReference type="Proteomes" id="UP000887575"/>
    </source>
</evidence>
<dbReference type="WBParaSite" id="MBELARI_LOCUS11213">
    <property type="protein sequence ID" value="MBELARI_LOCUS11213"/>
    <property type="gene ID" value="MBELARI_LOCUS11213"/>
</dbReference>
<name>A0AAF3J203_9BILA</name>
<dbReference type="Pfam" id="PF15306">
    <property type="entry name" value="LIN37"/>
    <property type="match status" value="1"/>
</dbReference>